<evidence type="ECO:0000313" key="2">
    <source>
        <dbReference type="EMBL" id="KAF7378553.1"/>
    </source>
</evidence>
<organism evidence="2 3">
    <name type="scientific">Vespula vulgaris</name>
    <name type="common">Yellow jacket</name>
    <name type="synonym">Wasp</name>
    <dbReference type="NCBI Taxonomy" id="7454"/>
    <lineage>
        <taxon>Eukaryota</taxon>
        <taxon>Metazoa</taxon>
        <taxon>Ecdysozoa</taxon>
        <taxon>Arthropoda</taxon>
        <taxon>Hexapoda</taxon>
        <taxon>Insecta</taxon>
        <taxon>Pterygota</taxon>
        <taxon>Neoptera</taxon>
        <taxon>Endopterygota</taxon>
        <taxon>Hymenoptera</taxon>
        <taxon>Apocrita</taxon>
        <taxon>Aculeata</taxon>
        <taxon>Vespoidea</taxon>
        <taxon>Vespidae</taxon>
        <taxon>Vespinae</taxon>
        <taxon>Vespula</taxon>
    </lineage>
</organism>
<dbReference type="EMBL" id="JACSEA010000025">
    <property type="protein sequence ID" value="KAF7378553.1"/>
    <property type="molecule type" value="Genomic_DNA"/>
</dbReference>
<proteinExistence type="predicted"/>
<reference evidence="2" key="1">
    <citation type="journal article" date="2020" name="G3 (Bethesda)">
        <title>High-Quality Assemblies for Three Invasive Social Wasps from the &lt;i&gt;Vespula&lt;/i&gt; Genus.</title>
        <authorList>
            <person name="Harrop T.W.R."/>
            <person name="Guhlin J."/>
            <person name="McLaughlin G.M."/>
            <person name="Permina E."/>
            <person name="Stockwell P."/>
            <person name="Gilligan J."/>
            <person name="Le Lec M.F."/>
            <person name="Gruber M.A.M."/>
            <person name="Quinn O."/>
            <person name="Lovegrove M."/>
            <person name="Duncan E.J."/>
            <person name="Remnant E.J."/>
            <person name="Van Eeckhoven J."/>
            <person name="Graham B."/>
            <person name="Knapp R.A."/>
            <person name="Langford K.W."/>
            <person name="Kronenberg Z."/>
            <person name="Press M.O."/>
            <person name="Eacker S.M."/>
            <person name="Wilson-Rankin E.E."/>
            <person name="Purcell J."/>
            <person name="Lester P.J."/>
            <person name="Dearden P.K."/>
        </authorList>
    </citation>
    <scope>NUCLEOTIDE SEQUENCE</scope>
    <source>
        <strain evidence="2">Marl-1</strain>
    </source>
</reference>
<feature type="compositionally biased region" description="Pro residues" evidence="1">
    <location>
        <begin position="72"/>
        <end position="86"/>
    </location>
</feature>
<comment type="caution">
    <text evidence="2">The sequence shown here is derived from an EMBL/GenBank/DDBJ whole genome shotgun (WGS) entry which is preliminary data.</text>
</comment>
<gene>
    <name evidence="2" type="ORF">HZH66_015340</name>
</gene>
<protein>
    <submittedName>
        <fullName evidence="2">Uncharacterized protein</fullName>
    </submittedName>
</protein>
<feature type="region of interest" description="Disordered" evidence="1">
    <location>
        <begin position="63"/>
        <end position="104"/>
    </location>
</feature>
<feature type="compositionally biased region" description="Basic and acidic residues" evidence="1">
    <location>
        <begin position="91"/>
        <end position="104"/>
    </location>
</feature>
<evidence type="ECO:0000313" key="3">
    <source>
        <dbReference type="Proteomes" id="UP000614350"/>
    </source>
</evidence>
<evidence type="ECO:0000256" key="1">
    <source>
        <dbReference type="SAM" id="MobiDB-lite"/>
    </source>
</evidence>
<name>A0A834IW16_VESVU</name>
<sequence>MQLVFAHSFYARDHHVLWYAKIHTANENGDVLLPDGELVDTGSSSQPSCAEAARLWSSECERERERKCARPRQPPPPPPPPPPAPSPTTRRLPEEGRRDGGRRG</sequence>
<keyword evidence="3" id="KW-1185">Reference proteome</keyword>
<dbReference type="AlphaFoldDB" id="A0A834IW16"/>
<dbReference type="Proteomes" id="UP000614350">
    <property type="component" value="Unassembled WGS sequence"/>
</dbReference>
<accession>A0A834IW16</accession>